<name>A0A8S5QFU4_9CAUD</name>
<dbReference type="EMBL" id="BK015645">
    <property type="protein sequence ID" value="DAE17747.1"/>
    <property type="molecule type" value="Genomic_DNA"/>
</dbReference>
<evidence type="ECO:0000256" key="1">
    <source>
        <dbReference type="SAM" id="Phobius"/>
    </source>
</evidence>
<feature type="transmembrane region" description="Helical" evidence="1">
    <location>
        <begin position="6"/>
        <end position="22"/>
    </location>
</feature>
<accession>A0A8S5QFU4</accession>
<sequence length="163" mass="18532">MMIFFIGWIISLIVICWLYYYPKKKVEKEHHVKESEVPIVPKVPIVPEVLEEPEQSSFDFSDDIDLEFAESVRKAKVESEIKKHYRSIGLDPEKLDSLGVKGSFGPQGMKGPIGIPYSAKRNPILPIDPQIILKDTSLIDSTFYVGMPVMVNSEHVILKNKNC</sequence>
<keyword evidence="1" id="KW-0812">Transmembrane</keyword>
<proteinExistence type="predicted"/>
<organism evidence="2">
    <name type="scientific">Myoviridae sp. ctn8H20</name>
    <dbReference type="NCBI Taxonomy" id="2825169"/>
    <lineage>
        <taxon>Viruses</taxon>
        <taxon>Duplodnaviria</taxon>
        <taxon>Heunggongvirae</taxon>
        <taxon>Uroviricota</taxon>
        <taxon>Caudoviricetes</taxon>
    </lineage>
</organism>
<keyword evidence="1" id="KW-0472">Membrane</keyword>
<reference evidence="2" key="1">
    <citation type="journal article" date="2021" name="Proc. Natl. Acad. Sci. U.S.A.">
        <title>A Catalog of Tens of Thousands of Viruses from Human Metagenomes Reveals Hidden Associations with Chronic Diseases.</title>
        <authorList>
            <person name="Tisza M.J."/>
            <person name="Buck C.B."/>
        </authorList>
    </citation>
    <scope>NUCLEOTIDE SEQUENCE</scope>
    <source>
        <strain evidence="2">Ctn8H20</strain>
    </source>
</reference>
<keyword evidence="1" id="KW-1133">Transmembrane helix</keyword>
<protein>
    <submittedName>
        <fullName evidence="2">Pulmonary surfactant-associated protein D, c-type lectin, alpha-helical coiled</fullName>
    </submittedName>
</protein>
<evidence type="ECO:0000313" key="2">
    <source>
        <dbReference type="EMBL" id="DAE17747.1"/>
    </source>
</evidence>